<comment type="caution">
    <text evidence="2">The sequence shown here is derived from an EMBL/GenBank/DDBJ whole genome shotgun (WGS) entry which is preliminary data.</text>
</comment>
<dbReference type="RefSeq" id="WP_221285060.1">
    <property type="nucleotide sequence ID" value="NZ_JACHFD010000006.1"/>
</dbReference>
<evidence type="ECO:0000313" key="2">
    <source>
        <dbReference type="EMBL" id="MBB5351258.1"/>
    </source>
</evidence>
<feature type="signal peptide" evidence="1">
    <location>
        <begin position="1"/>
        <end position="17"/>
    </location>
</feature>
<name>A0A840V973_9BACT</name>
<dbReference type="EMBL" id="JACHFD010000006">
    <property type="protein sequence ID" value="MBB5351258.1"/>
    <property type="molecule type" value="Genomic_DNA"/>
</dbReference>
<dbReference type="GO" id="GO:0016787">
    <property type="term" value="F:hydrolase activity"/>
    <property type="evidence" value="ECO:0007669"/>
    <property type="project" value="UniProtKB-KW"/>
</dbReference>
<evidence type="ECO:0000256" key="1">
    <source>
        <dbReference type="SAM" id="SignalP"/>
    </source>
</evidence>
<dbReference type="Proteomes" id="UP000557717">
    <property type="component" value="Unassembled WGS sequence"/>
</dbReference>
<dbReference type="Gene3D" id="2.115.10.20">
    <property type="entry name" value="Glycosyl hydrolase domain, family 43"/>
    <property type="match status" value="1"/>
</dbReference>
<feature type="chain" id="PRO_5032640905" evidence="1">
    <location>
        <begin position="18"/>
        <end position="323"/>
    </location>
</feature>
<keyword evidence="3" id="KW-1185">Reference proteome</keyword>
<dbReference type="PANTHER" id="PTHR43301">
    <property type="entry name" value="ARABINAN ENDO-1,5-ALPHA-L-ARABINOSIDASE"/>
    <property type="match status" value="1"/>
</dbReference>
<dbReference type="CDD" id="cd08983">
    <property type="entry name" value="GH43_Bt3655-like"/>
    <property type="match status" value="1"/>
</dbReference>
<evidence type="ECO:0000313" key="3">
    <source>
        <dbReference type="Proteomes" id="UP000557717"/>
    </source>
</evidence>
<sequence>MKRFLAMAALWVTPLLAEDGGYLFTTFKGEQDPMTEQIYFGLSRDGRDWKALNSGNPVLISQLGEKGVRDPYILRSHDGKKTWVIATDLSIHLTHHNWGRAVTQGSKSIVVWETEDLVNWSEPWMVKVAPDDAGCTWAPEAIYDEKEKDYLVFWASKTGRDEFKKHRIWAARTKDFKEFGEPFIYIEERRDIIDTDIVYENGTYYRFSKDETTKAITMEESTELMGRWKKVNGFSLKHLEGYEGPACFQIEAGAPGKPGKWCLLLDYYSKGQGYQPYVTDNLEKGKFAKADDIRFPFHFRHGSVLPVTEDEYQKLAEKYSLQD</sequence>
<protein>
    <submittedName>
        <fullName evidence="2">Sucrose-6-phosphate hydrolase SacC (GH32 family)</fullName>
    </submittedName>
</protein>
<reference evidence="2 3" key="1">
    <citation type="submission" date="2020-08" db="EMBL/GenBank/DDBJ databases">
        <title>Genomic Encyclopedia of Type Strains, Phase IV (KMG-IV): sequencing the most valuable type-strain genomes for metagenomic binning, comparative biology and taxonomic classification.</title>
        <authorList>
            <person name="Goeker M."/>
        </authorList>
    </citation>
    <scope>NUCLEOTIDE SEQUENCE [LARGE SCALE GENOMIC DNA]</scope>
    <source>
        <strain evidence="2 3">YC6886</strain>
    </source>
</reference>
<dbReference type="AlphaFoldDB" id="A0A840V973"/>
<gene>
    <name evidence="2" type="ORF">HNR46_001494</name>
</gene>
<dbReference type="InterPro" id="IPR023296">
    <property type="entry name" value="Glyco_hydro_beta-prop_sf"/>
</dbReference>
<proteinExistence type="predicted"/>
<keyword evidence="2" id="KW-0378">Hydrolase</keyword>
<organism evidence="2 3">
    <name type="scientific">Haloferula luteola</name>
    <dbReference type="NCBI Taxonomy" id="595692"/>
    <lineage>
        <taxon>Bacteria</taxon>
        <taxon>Pseudomonadati</taxon>
        <taxon>Verrucomicrobiota</taxon>
        <taxon>Verrucomicrobiia</taxon>
        <taxon>Verrucomicrobiales</taxon>
        <taxon>Verrucomicrobiaceae</taxon>
        <taxon>Haloferula</taxon>
    </lineage>
</organism>
<accession>A0A840V973</accession>
<dbReference type="PANTHER" id="PTHR43301:SF3">
    <property type="entry name" value="ARABINAN ENDO-1,5-ALPHA-L-ARABINOSIDASE A-RELATED"/>
    <property type="match status" value="1"/>
</dbReference>
<dbReference type="SUPFAM" id="SSF75005">
    <property type="entry name" value="Arabinanase/levansucrase/invertase"/>
    <property type="match status" value="1"/>
</dbReference>
<dbReference type="InterPro" id="IPR050727">
    <property type="entry name" value="GH43_arabinanases"/>
</dbReference>
<keyword evidence="1" id="KW-0732">Signal</keyword>